<dbReference type="PANTHER" id="PTHR30632">
    <property type="entry name" value="MOLYBDATE-BINDING PERIPLASMIC PROTEIN"/>
    <property type="match status" value="1"/>
</dbReference>
<reference evidence="2" key="1">
    <citation type="journal article" date="2024" name="Syst. Appl. Microbiol.">
        <title>First single-strain enrichments of Electrothrix cable bacteria, description of E. aestuarii sp. nov. and E. rattekaaiensis sp. nov., and proposal of a cable bacteria taxonomy following the rules of the SeqCode.</title>
        <authorList>
            <person name="Plum-Jensen L.E."/>
            <person name="Schramm A."/>
            <person name="Marshall I.P.G."/>
        </authorList>
    </citation>
    <scope>NUCLEOTIDE SEQUENCE</scope>
    <source>
        <strain evidence="2">Rat1</strain>
    </source>
</reference>
<evidence type="ECO:0000313" key="2">
    <source>
        <dbReference type="EMBL" id="XCN73538.1"/>
    </source>
</evidence>
<dbReference type="PROSITE" id="PS51318">
    <property type="entry name" value="TAT"/>
    <property type="match status" value="1"/>
</dbReference>
<dbReference type="SUPFAM" id="SSF53850">
    <property type="entry name" value="Periplasmic binding protein-like II"/>
    <property type="match status" value="1"/>
</dbReference>
<organism evidence="2">
    <name type="scientific">Candidatus Electrothrix aestuarii</name>
    <dbReference type="NCBI Taxonomy" id="3062594"/>
    <lineage>
        <taxon>Bacteria</taxon>
        <taxon>Pseudomonadati</taxon>
        <taxon>Thermodesulfobacteriota</taxon>
        <taxon>Desulfobulbia</taxon>
        <taxon>Desulfobulbales</taxon>
        <taxon>Desulfobulbaceae</taxon>
        <taxon>Candidatus Electrothrix</taxon>
    </lineage>
</organism>
<dbReference type="Gene3D" id="3.40.190.10">
    <property type="entry name" value="Periplasmic binding protein-like II"/>
    <property type="match status" value="2"/>
</dbReference>
<dbReference type="InterPro" id="IPR050682">
    <property type="entry name" value="ModA/WtpA"/>
</dbReference>
<dbReference type="EMBL" id="CP159373">
    <property type="protein sequence ID" value="XCN73538.1"/>
    <property type="molecule type" value="Genomic_DNA"/>
</dbReference>
<reference evidence="2" key="2">
    <citation type="submission" date="2024-06" db="EMBL/GenBank/DDBJ databases">
        <authorList>
            <person name="Plum-Jensen L.E."/>
            <person name="Schramm A."/>
            <person name="Marshall I.P.G."/>
        </authorList>
    </citation>
    <scope>NUCLEOTIDE SEQUENCE</scope>
    <source>
        <strain evidence="2">Rat1</strain>
    </source>
</reference>
<gene>
    <name evidence="2" type="ORF">Q3M24_01950</name>
</gene>
<keyword evidence="1" id="KW-0479">Metal-binding</keyword>
<dbReference type="GO" id="GO:0051536">
    <property type="term" value="F:iron-sulfur cluster binding"/>
    <property type="evidence" value="ECO:0007669"/>
    <property type="project" value="UniProtKB-KW"/>
</dbReference>
<dbReference type="GO" id="GO:0015689">
    <property type="term" value="P:molybdate ion transport"/>
    <property type="evidence" value="ECO:0007669"/>
    <property type="project" value="TreeGrafter"/>
</dbReference>
<protein>
    <submittedName>
        <fullName evidence="2">Substrate-binding domain-containing protein</fullName>
    </submittedName>
</protein>
<dbReference type="Pfam" id="PF13531">
    <property type="entry name" value="SBP_bac_11"/>
    <property type="match status" value="1"/>
</dbReference>
<dbReference type="GO" id="GO:0030973">
    <property type="term" value="F:molybdate ion binding"/>
    <property type="evidence" value="ECO:0007669"/>
    <property type="project" value="TreeGrafter"/>
</dbReference>
<dbReference type="AlphaFoldDB" id="A0AAU8LW76"/>
<dbReference type="KEGG" id="eaj:Q3M24_01950"/>
<evidence type="ECO:0000256" key="1">
    <source>
        <dbReference type="ARBA" id="ARBA00023014"/>
    </source>
</evidence>
<proteinExistence type="predicted"/>
<sequence length="287" mass="30442">MVARSNSTNGQRRDFLKTAGAAMLASAIPWSQAKANEFAGQSLQVWSCGGLAEAFMQANALYEEKTGITISYTGAFAAALGKSLLANGRTEVFAGRVLELAQKLRSAGKMVFFKPLCFTQYVMITPKGNPAGINTIQDLARPGVKVVLAPDASPPGGAAVLKLLEKTGVKDAALANTVVQGSCVQEIMTSVIDGTGDVAVVEKRLTRIPNFLGQTEVVPLPDNQQPPPPLPFTIGMMEDAQNPDVARDYIAFILSEQGQACFERQGFIPALSARGQELVEKLGVKDA</sequence>
<keyword evidence="1" id="KW-0411">Iron-sulfur</keyword>
<accession>A0AAU8LW76</accession>
<name>A0AAU8LW76_9BACT</name>
<dbReference type="PANTHER" id="PTHR30632:SF0">
    <property type="entry name" value="SULFATE-BINDING PROTEIN"/>
    <property type="match status" value="1"/>
</dbReference>
<dbReference type="InterPro" id="IPR006311">
    <property type="entry name" value="TAT_signal"/>
</dbReference>
<keyword evidence="1" id="KW-0408">Iron</keyword>